<feature type="chain" id="PRO_5002490496" evidence="1">
    <location>
        <begin position="18"/>
        <end position="309"/>
    </location>
</feature>
<evidence type="ECO:0000256" key="1">
    <source>
        <dbReference type="SAM" id="SignalP"/>
    </source>
</evidence>
<dbReference type="Proteomes" id="UP000033618">
    <property type="component" value="Unassembled WGS sequence"/>
</dbReference>
<protein>
    <submittedName>
        <fullName evidence="2">Phenol degradation protein meta</fullName>
    </submittedName>
</protein>
<dbReference type="Pfam" id="PF13557">
    <property type="entry name" value="Phenol_MetA_deg"/>
    <property type="match status" value="1"/>
</dbReference>
<keyword evidence="1" id="KW-0732">Signal</keyword>
<organism evidence="2 3">
    <name type="scientific">Robbsia andropogonis</name>
    <dbReference type="NCBI Taxonomy" id="28092"/>
    <lineage>
        <taxon>Bacteria</taxon>
        <taxon>Pseudomonadati</taxon>
        <taxon>Pseudomonadota</taxon>
        <taxon>Betaproteobacteria</taxon>
        <taxon>Burkholderiales</taxon>
        <taxon>Burkholderiaceae</taxon>
        <taxon>Robbsia</taxon>
    </lineage>
</organism>
<proteinExistence type="predicted"/>
<dbReference type="EMBL" id="LAQU01000003">
    <property type="protein sequence ID" value="KKB64822.1"/>
    <property type="molecule type" value="Genomic_DNA"/>
</dbReference>
<evidence type="ECO:0000313" key="2">
    <source>
        <dbReference type="EMBL" id="KKB64822.1"/>
    </source>
</evidence>
<dbReference type="PATRIC" id="fig|28092.6.peg.1223"/>
<reference evidence="2 3" key="1">
    <citation type="submission" date="2015-03" db="EMBL/GenBank/DDBJ databases">
        <title>Draft Genome Sequence of Burkholderia andropogonis type strain ICMP2807, isolated from Sorghum bicolor.</title>
        <authorList>
            <person name="Lopes-Santos L."/>
            <person name="Castro D.B."/>
            <person name="Ottoboni L.M."/>
            <person name="Park D."/>
            <person name="Weirc B.S."/>
            <person name="Destefano S.A."/>
        </authorList>
    </citation>
    <scope>NUCLEOTIDE SEQUENCE [LARGE SCALE GENOMIC DNA]</scope>
    <source>
        <strain evidence="2 3">ICMP2807</strain>
    </source>
</reference>
<dbReference type="STRING" id="28092.WM40_05155"/>
<evidence type="ECO:0000313" key="3">
    <source>
        <dbReference type="Proteomes" id="UP000033618"/>
    </source>
</evidence>
<feature type="signal peptide" evidence="1">
    <location>
        <begin position="1"/>
        <end position="17"/>
    </location>
</feature>
<comment type="caution">
    <text evidence="2">The sequence shown here is derived from an EMBL/GenBank/DDBJ whole genome shotgun (WGS) entry which is preliminary data.</text>
</comment>
<accession>A0A0F5K5K6</accession>
<gene>
    <name evidence="2" type="ORF">WM40_05155</name>
</gene>
<keyword evidence="3" id="KW-1185">Reference proteome</keyword>
<dbReference type="InterPro" id="IPR025737">
    <property type="entry name" value="FApF"/>
</dbReference>
<name>A0A0F5K5K6_9BURK</name>
<dbReference type="AlphaFoldDB" id="A0A0F5K5K6"/>
<sequence>MSCSVLFNLLCSATVLASDLPTVNLGFTSFLDGAPPAGPGWYGTQYLEYYTASRVNDNAGNKVGLPKQNIDIFAGLTQLVYLSRFKFAGAQPGIDVLLPWVASAHTDDGLGNVALNSRPGFGDLLFGPFIQFNPVMGANGPRFVQRFEFQIIAPTGAYDPSKAVNPGSGFWSLDPYWAATLWLTPKWSISWRLHYLWNAKNNRPLQSLGNDVDTSQAGQALHANFATEYAVMPNLRIGLNGYWLRQITDLKVNGQNVSGQREAVWAIGPGVMYSFSKHDHVMFNAYFEANARNRPEGSRVVLRYVHHFQ</sequence>